<proteinExistence type="inferred from homology"/>
<name>A0A1Y2FGP0_PROLT</name>
<feature type="non-terminal residue" evidence="6">
    <location>
        <position position="219"/>
    </location>
</feature>
<dbReference type="AlphaFoldDB" id="A0A1Y2FGP0"/>
<dbReference type="InterPro" id="IPR006214">
    <property type="entry name" value="Bax_inhibitor_1-related"/>
</dbReference>
<dbReference type="PANTHER" id="PTHR23291">
    <property type="entry name" value="BAX INHIBITOR-RELATED"/>
    <property type="match status" value="1"/>
</dbReference>
<dbReference type="PANTHER" id="PTHR23291:SF50">
    <property type="entry name" value="PROTEIN LIFEGUARD 4"/>
    <property type="match status" value="1"/>
</dbReference>
<accession>A0A1Y2FGP0</accession>
<dbReference type="STRING" id="56484.A0A1Y2FGP0"/>
<comment type="similarity">
    <text evidence="5">Belongs to the BI1 family.</text>
</comment>
<organism evidence="6 7">
    <name type="scientific">Protomyces lactucae-debilis</name>
    <dbReference type="NCBI Taxonomy" id="2754530"/>
    <lineage>
        <taxon>Eukaryota</taxon>
        <taxon>Fungi</taxon>
        <taxon>Dikarya</taxon>
        <taxon>Ascomycota</taxon>
        <taxon>Taphrinomycotina</taxon>
        <taxon>Taphrinomycetes</taxon>
        <taxon>Taphrinales</taxon>
        <taxon>Protomycetaceae</taxon>
        <taxon>Protomyces</taxon>
    </lineage>
</organism>
<dbReference type="OMA" id="FGVMSLY"/>
<keyword evidence="4 5" id="KW-0472">Membrane</keyword>
<protein>
    <submittedName>
        <fullName evidence="6">Inhibitor of apoptosis-promoting Bax1-domain-containing protein</fullName>
    </submittedName>
</protein>
<dbReference type="EMBL" id="MCFI01000008">
    <property type="protein sequence ID" value="ORY83101.1"/>
    <property type="molecule type" value="Genomic_DNA"/>
</dbReference>
<dbReference type="GO" id="GO:0016020">
    <property type="term" value="C:membrane"/>
    <property type="evidence" value="ECO:0007669"/>
    <property type="project" value="UniProtKB-SubCell"/>
</dbReference>
<dbReference type="CDD" id="cd10429">
    <property type="entry name" value="GAAP_like"/>
    <property type="match status" value="1"/>
</dbReference>
<evidence type="ECO:0000256" key="1">
    <source>
        <dbReference type="ARBA" id="ARBA00004141"/>
    </source>
</evidence>
<feature type="transmembrane region" description="Helical" evidence="5">
    <location>
        <begin position="24"/>
        <end position="44"/>
    </location>
</feature>
<sequence length="219" mass="24507">DDFKFGTSVASCDVSIRMAFIRKVYLILLTQILTTTAVGATMYTQPSIKAWVQSNQWMMIVAVIGSFVSLFTLFAVRHKYPANFYALAGFTLVEAYTIGVATSFYDARVVLQALFLTAGLFIALTLFTFQTKIDFVSWGGFLYMALWALILVGLVGMFSPHGKTFELVYASLGTLLFCGYTIYDTQLLLKHHSVDEYIVASVSLYLDVLNLFLNILRLL</sequence>
<dbReference type="GeneID" id="63783814"/>
<feature type="non-terminal residue" evidence="6">
    <location>
        <position position="1"/>
    </location>
</feature>
<evidence type="ECO:0000256" key="5">
    <source>
        <dbReference type="RuleBase" id="RU004379"/>
    </source>
</evidence>
<gene>
    <name evidence="6" type="ORF">BCR37DRAFT_336174</name>
</gene>
<feature type="transmembrane region" description="Helical" evidence="5">
    <location>
        <begin position="110"/>
        <end position="129"/>
    </location>
</feature>
<evidence type="ECO:0000256" key="4">
    <source>
        <dbReference type="ARBA" id="ARBA00023136"/>
    </source>
</evidence>
<keyword evidence="2 5" id="KW-0812">Transmembrane</keyword>
<evidence type="ECO:0000313" key="6">
    <source>
        <dbReference type="EMBL" id="ORY83101.1"/>
    </source>
</evidence>
<dbReference type="Pfam" id="PF01027">
    <property type="entry name" value="Bax1-I"/>
    <property type="match status" value="1"/>
</dbReference>
<feature type="transmembrane region" description="Helical" evidence="5">
    <location>
        <begin position="56"/>
        <end position="76"/>
    </location>
</feature>
<comment type="caution">
    <text evidence="6">The sequence shown here is derived from an EMBL/GenBank/DDBJ whole genome shotgun (WGS) entry which is preliminary data.</text>
</comment>
<feature type="transmembrane region" description="Helical" evidence="5">
    <location>
        <begin position="141"/>
        <end position="161"/>
    </location>
</feature>
<feature type="transmembrane region" description="Helical" evidence="5">
    <location>
        <begin position="83"/>
        <end position="104"/>
    </location>
</feature>
<evidence type="ECO:0000256" key="3">
    <source>
        <dbReference type="ARBA" id="ARBA00022989"/>
    </source>
</evidence>
<keyword evidence="3 5" id="KW-1133">Transmembrane helix</keyword>
<dbReference type="RefSeq" id="XP_040725682.1">
    <property type="nucleotide sequence ID" value="XM_040867215.1"/>
</dbReference>
<dbReference type="Proteomes" id="UP000193685">
    <property type="component" value="Unassembled WGS sequence"/>
</dbReference>
<feature type="transmembrane region" description="Helical" evidence="5">
    <location>
        <begin position="167"/>
        <end position="185"/>
    </location>
</feature>
<comment type="subcellular location">
    <subcellularLocation>
        <location evidence="1">Membrane</location>
        <topology evidence="1">Multi-pass membrane protein</topology>
    </subcellularLocation>
</comment>
<evidence type="ECO:0000256" key="2">
    <source>
        <dbReference type="ARBA" id="ARBA00022692"/>
    </source>
</evidence>
<feature type="transmembrane region" description="Helical" evidence="5">
    <location>
        <begin position="197"/>
        <end position="216"/>
    </location>
</feature>
<keyword evidence="7" id="KW-1185">Reference proteome</keyword>
<dbReference type="OrthoDB" id="7933078at2759"/>
<evidence type="ECO:0000313" key="7">
    <source>
        <dbReference type="Proteomes" id="UP000193685"/>
    </source>
</evidence>
<reference evidence="6 7" key="1">
    <citation type="submission" date="2016-07" db="EMBL/GenBank/DDBJ databases">
        <title>Pervasive Adenine N6-methylation of Active Genes in Fungi.</title>
        <authorList>
            <consortium name="DOE Joint Genome Institute"/>
            <person name="Mondo S.J."/>
            <person name="Dannebaum R.O."/>
            <person name="Kuo R.C."/>
            <person name="Labutti K."/>
            <person name="Haridas S."/>
            <person name="Kuo A."/>
            <person name="Salamov A."/>
            <person name="Ahrendt S.R."/>
            <person name="Lipzen A."/>
            <person name="Sullivan W."/>
            <person name="Andreopoulos W.B."/>
            <person name="Clum A."/>
            <person name="Lindquist E."/>
            <person name="Daum C."/>
            <person name="Ramamoorthy G.K."/>
            <person name="Gryganskyi A."/>
            <person name="Culley D."/>
            <person name="Magnuson J.K."/>
            <person name="James T.Y."/>
            <person name="O'Malley M.A."/>
            <person name="Stajich J.E."/>
            <person name="Spatafora J.W."/>
            <person name="Visel A."/>
            <person name="Grigoriev I.V."/>
        </authorList>
    </citation>
    <scope>NUCLEOTIDE SEQUENCE [LARGE SCALE GENOMIC DNA]</scope>
    <source>
        <strain evidence="6 7">12-1054</strain>
    </source>
</reference>